<dbReference type="OrthoDB" id="118105at2759"/>
<proteinExistence type="predicted"/>
<keyword evidence="3" id="KW-1185">Reference proteome</keyword>
<dbReference type="PANTHER" id="PTHR47272:SF2">
    <property type="entry name" value="PIGGYBAC TRANSPOSABLE ELEMENT-DERIVED PROTEIN 3-LIKE"/>
    <property type="match status" value="1"/>
</dbReference>
<dbReference type="PANTHER" id="PTHR47272">
    <property type="entry name" value="DDE_TNP_1_7 DOMAIN-CONTAINING PROTEIN"/>
    <property type="match status" value="1"/>
</dbReference>
<name>A0A4C1TDP1_EUMVA</name>
<evidence type="ECO:0000313" key="3">
    <source>
        <dbReference type="Proteomes" id="UP000299102"/>
    </source>
</evidence>
<dbReference type="Pfam" id="PF13843">
    <property type="entry name" value="DDE_Tnp_1_7"/>
    <property type="match status" value="1"/>
</dbReference>
<evidence type="ECO:0000259" key="1">
    <source>
        <dbReference type="Pfam" id="PF13843"/>
    </source>
</evidence>
<sequence length="194" mass="21447">MIPFTGKCKQKQVVKGKPNPEGIKVFLMANPSGIPFDLYLYQGKGTTIESALYPSPEKLHLGGRFMLKLVDTLPTGSSIFIDRYFTSIPLLDNLIQRGIKATGTLMKNRVPEYQRPNSKIKDKKNLFRTDAALQKAGRGSYDCVVRGDKLAVIKWLDSKPIRVASTDAAVQPLGNVVAGASRMRTTLKCHNPQL</sequence>
<reference evidence="2 3" key="1">
    <citation type="journal article" date="2019" name="Commun. Biol.">
        <title>The bagworm genome reveals a unique fibroin gene that provides high tensile strength.</title>
        <authorList>
            <person name="Kono N."/>
            <person name="Nakamura H."/>
            <person name="Ohtoshi R."/>
            <person name="Tomita M."/>
            <person name="Numata K."/>
            <person name="Arakawa K."/>
        </authorList>
    </citation>
    <scope>NUCLEOTIDE SEQUENCE [LARGE SCALE GENOMIC DNA]</scope>
</reference>
<comment type="caution">
    <text evidence="2">The sequence shown here is derived from an EMBL/GenBank/DDBJ whole genome shotgun (WGS) entry which is preliminary data.</text>
</comment>
<gene>
    <name evidence="2" type="primary">PGBD2</name>
    <name evidence="2" type="ORF">EVAR_92927_1</name>
</gene>
<accession>A0A4C1TDP1</accession>
<dbReference type="AlphaFoldDB" id="A0A4C1TDP1"/>
<evidence type="ECO:0000313" key="2">
    <source>
        <dbReference type="EMBL" id="GBP11421.1"/>
    </source>
</evidence>
<dbReference type="STRING" id="151549.A0A4C1TDP1"/>
<dbReference type="EMBL" id="BGZK01000046">
    <property type="protein sequence ID" value="GBP11421.1"/>
    <property type="molecule type" value="Genomic_DNA"/>
</dbReference>
<dbReference type="InterPro" id="IPR029526">
    <property type="entry name" value="PGBD"/>
</dbReference>
<protein>
    <submittedName>
        <fullName evidence="2">PiggyBac transposable element-derived protein 2</fullName>
    </submittedName>
</protein>
<dbReference type="Proteomes" id="UP000299102">
    <property type="component" value="Unassembled WGS sequence"/>
</dbReference>
<organism evidence="2 3">
    <name type="scientific">Eumeta variegata</name>
    <name type="common">Bagworm moth</name>
    <name type="synonym">Eumeta japonica</name>
    <dbReference type="NCBI Taxonomy" id="151549"/>
    <lineage>
        <taxon>Eukaryota</taxon>
        <taxon>Metazoa</taxon>
        <taxon>Ecdysozoa</taxon>
        <taxon>Arthropoda</taxon>
        <taxon>Hexapoda</taxon>
        <taxon>Insecta</taxon>
        <taxon>Pterygota</taxon>
        <taxon>Neoptera</taxon>
        <taxon>Endopterygota</taxon>
        <taxon>Lepidoptera</taxon>
        <taxon>Glossata</taxon>
        <taxon>Ditrysia</taxon>
        <taxon>Tineoidea</taxon>
        <taxon>Psychidae</taxon>
        <taxon>Oiketicinae</taxon>
        <taxon>Eumeta</taxon>
    </lineage>
</organism>
<feature type="domain" description="PiggyBac transposable element-derived protein" evidence="1">
    <location>
        <begin position="1"/>
        <end position="166"/>
    </location>
</feature>